<feature type="repeat" description="PPR" evidence="3">
    <location>
        <begin position="192"/>
        <end position="226"/>
    </location>
</feature>
<accession>A0AAP0E942</accession>
<dbReference type="GO" id="GO:0009451">
    <property type="term" value="P:RNA modification"/>
    <property type="evidence" value="ECO:0007669"/>
    <property type="project" value="InterPro"/>
</dbReference>
<dbReference type="InterPro" id="IPR002885">
    <property type="entry name" value="PPR_rpt"/>
</dbReference>
<dbReference type="Pfam" id="PF13041">
    <property type="entry name" value="PPR_2"/>
    <property type="match status" value="1"/>
</dbReference>
<evidence type="ECO:0000313" key="4">
    <source>
        <dbReference type="EMBL" id="KAK9087127.1"/>
    </source>
</evidence>
<dbReference type="Pfam" id="PF01535">
    <property type="entry name" value="PPR"/>
    <property type="match status" value="7"/>
</dbReference>
<sequence length="657" mass="73678">MFRHCRGSLLFASACSVGKPNWDPTVSLNLAHPTLVLLEKCRTRTHFKQILAQMIRVHLSGQTFPMSRLLVFSAISHPENLDMAILLFNHFTPRPNLFIYDVMISALSFSSTQSFGLYCAMLQSYIYPDEHTLLSLLKAVSSLSHGKQIHGHAVVMGFSSYSYLLNSLIKMYLGNGEIFFALQLFEEMPEQDVVSFNIMISWYSKEGYSLKAIAMFHKMVDAGLQSDDFTMVGLLMSCGKLGDARLGKSIHASIERRKPGSSWNSILCNALLDMYVKCEDMQSAIKIFSICEEEDIVTWNTIIAGYARIGELKAAQCLFDKMPCRDLVSWNLLIAGYAQNQNLLASRNLFKDMIADGFEPDNSTILSLVSAAAESGALDQGRWLHGWLVRAHIKLDAFLGSALLDMYCKCGTFERAFMVFNCITEKDVAVWTAMIAGFACHGYGIKALTLFWKMQRHVMPNYLTFIAVLTACSHSGMVDEGLKLFNSMKASYGIEPLVEHYGCLVDLLARAGRLPEAKDVIENMPVKPSRSIWGSMLNVCKVHGNIELAEIALTELWKLEPDKEGSYIMLSNMYSACGRWNCSSKIRKKMEFHRLKKTAGCSSLVLKNRLHEFVAADKRNSRSEDIYSILNLLKGDMKTNMDSSVDDLQQTVSALID</sequence>
<evidence type="ECO:0000256" key="2">
    <source>
        <dbReference type="ARBA" id="ARBA00061659"/>
    </source>
</evidence>
<name>A0AAP0E942_9MAGN</name>
<evidence type="ECO:0000256" key="1">
    <source>
        <dbReference type="ARBA" id="ARBA00022737"/>
    </source>
</evidence>
<dbReference type="InterPro" id="IPR046960">
    <property type="entry name" value="PPR_At4g14850-like_plant"/>
</dbReference>
<evidence type="ECO:0008006" key="6">
    <source>
        <dbReference type="Google" id="ProtNLM"/>
    </source>
</evidence>
<keyword evidence="5" id="KW-1185">Reference proteome</keyword>
<dbReference type="FunFam" id="1.25.40.10:FF:000031">
    <property type="entry name" value="Pentatricopeptide repeat-containing protein mitochondrial"/>
    <property type="match status" value="1"/>
</dbReference>
<evidence type="ECO:0000256" key="3">
    <source>
        <dbReference type="PROSITE-ProRule" id="PRU00708"/>
    </source>
</evidence>
<evidence type="ECO:0000313" key="5">
    <source>
        <dbReference type="Proteomes" id="UP001420932"/>
    </source>
</evidence>
<feature type="repeat" description="PPR" evidence="3">
    <location>
        <begin position="295"/>
        <end position="325"/>
    </location>
</feature>
<organism evidence="4 5">
    <name type="scientific">Stephania yunnanensis</name>
    <dbReference type="NCBI Taxonomy" id="152371"/>
    <lineage>
        <taxon>Eukaryota</taxon>
        <taxon>Viridiplantae</taxon>
        <taxon>Streptophyta</taxon>
        <taxon>Embryophyta</taxon>
        <taxon>Tracheophyta</taxon>
        <taxon>Spermatophyta</taxon>
        <taxon>Magnoliopsida</taxon>
        <taxon>Ranunculales</taxon>
        <taxon>Menispermaceae</taxon>
        <taxon>Menispermoideae</taxon>
        <taxon>Cissampelideae</taxon>
        <taxon>Stephania</taxon>
    </lineage>
</organism>
<dbReference type="InterPro" id="IPR046848">
    <property type="entry name" value="E_motif"/>
</dbReference>
<dbReference type="GO" id="GO:0003723">
    <property type="term" value="F:RNA binding"/>
    <property type="evidence" value="ECO:0007669"/>
    <property type="project" value="InterPro"/>
</dbReference>
<protein>
    <recommendedName>
        <fullName evidence="6">Pentatricopeptide repeat-containing protein</fullName>
    </recommendedName>
</protein>
<dbReference type="FunFam" id="1.25.40.10:FF:000280">
    <property type="entry name" value="Pentatricopeptide repeat-containing protein"/>
    <property type="match status" value="1"/>
</dbReference>
<dbReference type="PANTHER" id="PTHR47926">
    <property type="entry name" value="PENTATRICOPEPTIDE REPEAT-CONTAINING PROTEIN"/>
    <property type="match status" value="1"/>
</dbReference>
<feature type="repeat" description="PPR" evidence="3">
    <location>
        <begin position="461"/>
        <end position="496"/>
    </location>
</feature>
<dbReference type="InterPro" id="IPR011990">
    <property type="entry name" value="TPR-like_helical_dom_sf"/>
</dbReference>
<dbReference type="Gene3D" id="1.25.40.10">
    <property type="entry name" value="Tetratricopeptide repeat domain"/>
    <property type="match status" value="4"/>
</dbReference>
<gene>
    <name evidence="4" type="ORF">Syun_029521</name>
</gene>
<comment type="similarity">
    <text evidence="2">Belongs to the PPR family. PCMP-E subfamily.</text>
</comment>
<dbReference type="PANTHER" id="PTHR47926:SF492">
    <property type="entry name" value="DYW DOMAIN-CONTAINING PROTEIN"/>
    <property type="match status" value="1"/>
</dbReference>
<comment type="caution">
    <text evidence="4">The sequence shown here is derived from an EMBL/GenBank/DDBJ whole genome shotgun (WGS) entry which is preliminary data.</text>
</comment>
<dbReference type="Pfam" id="PF20431">
    <property type="entry name" value="E_motif"/>
    <property type="match status" value="1"/>
</dbReference>
<reference evidence="4 5" key="1">
    <citation type="submission" date="2024-01" db="EMBL/GenBank/DDBJ databases">
        <title>Genome assemblies of Stephania.</title>
        <authorList>
            <person name="Yang L."/>
        </authorList>
    </citation>
    <scope>NUCLEOTIDE SEQUENCE [LARGE SCALE GENOMIC DNA]</scope>
    <source>
        <strain evidence="4">YNDBR</strain>
        <tissue evidence="4">Leaf</tissue>
    </source>
</reference>
<dbReference type="PROSITE" id="PS51375">
    <property type="entry name" value="PPR"/>
    <property type="match status" value="4"/>
</dbReference>
<keyword evidence="1" id="KW-0677">Repeat</keyword>
<dbReference type="EMBL" id="JBBNAF010000013">
    <property type="protein sequence ID" value="KAK9087127.1"/>
    <property type="molecule type" value="Genomic_DNA"/>
</dbReference>
<dbReference type="FunFam" id="1.25.40.10:FF:000396">
    <property type="entry name" value="Pentatricopeptide repeat-containing protein At2g36730"/>
    <property type="match status" value="1"/>
</dbReference>
<proteinExistence type="inferred from homology"/>
<dbReference type="NCBIfam" id="TIGR00756">
    <property type="entry name" value="PPR"/>
    <property type="match status" value="4"/>
</dbReference>
<dbReference type="Proteomes" id="UP001420932">
    <property type="component" value="Unassembled WGS sequence"/>
</dbReference>
<dbReference type="Pfam" id="PF12854">
    <property type="entry name" value="PPR_1"/>
    <property type="match status" value="1"/>
</dbReference>
<dbReference type="AlphaFoldDB" id="A0AAP0E942"/>
<feature type="repeat" description="PPR" evidence="3">
    <location>
        <begin position="326"/>
        <end position="360"/>
    </location>
</feature>